<evidence type="ECO:0000256" key="1">
    <source>
        <dbReference type="SAM" id="SignalP"/>
    </source>
</evidence>
<dbReference type="EMBL" id="JAZDQT010000001">
    <property type="protein sequence ID" value="MEE1943531.1"/>
    <property type="molecule type" value="Genomic_DNA"/>
</dbReference>
<comment type="caution">
    <text evidence="3">The sequence shown here is derived from an EMBL/GenBank/DDBJ whole genome shotgun (WGS) entry which is preliminary data.</text>
</comment>
<name>A0ABU7I241_9SPHI</name>
<dbReference type="InterPro" id="IPR001478">
    <property type="entry name" value="PDZ"/>
</dbReference>
<organism evidence="3 4">
    <name type="scientific">Pedobacter albus</name>
    <dbReference type="NCBI Taxonomy" id="3113905"/>
    <lineage>
        <taxon>Bacteria</taxon>
        <taxon>Pseudomonadati</taxon>
        <taxon>Bacteroidota</taxon>
        <taxon>Sphingobacteriia</taxon>
        <taxon>Sphingobacteriales</taxon>
        <taxon>Sphingobacteriaceae</taxon>
        <taxon>Pedobacter</taxon>
    </lineage>
</organism>
<dbReference type="Gene3D" id="3.90.226.10">
    <property type="entry name" value="2-enoyl-CoA Hydratase, Chain A, domain 1"/>
    <property type="match status" value="1"/>
</dbReference>
<feature type="signal peptide" evidence="1">
    <location>
        <begin position="1"/>
        <end position="18"/>
    </location>
</feature>
<keyword evidence="4" id="KW-1185">Reference proteome</keyword>
<reference evidence="3 4" key="1">
    <citation type="submission" date="2024-01" db="EMBL/GenBank/DDBJ databases">
        <title>Pedobacter sp. nov., isolated from fresh soil.</title>
        <authorList>
            <person name="Le N.T.T."/>
        </authorList>
    </citation>
    <scope>NUCLEOTIDE SEQUENCE [LARGE SCALE GENOMIC DNA]</scope>
    <source>
        <strain evidence="3 4">KR3-3</strain>
    </source>
</reference>
<feature type="domain" description="Tail specific protease" evidence="2">
    <location>
        <begin position="349"/>
        <end position="558"/>
    </location>
</feature>
<evidence type="ECO:0000313" key="3">
    <source>
        <dbReference type="EMBL" id="MEE1943531.1"/>
    </source>
</evidence>
<dbReference type="RefSeq" id="WP_330105942.1">
    <property type="nucleotide sequence ID" value="NZ_JAZDQT010000001.1"/>
</dbReference>
<dbReference type="Proteomes" id="UP001336835">
    <property type="component" value="Unassembled WGS sequence"/>
</dbReference>
<dbReference type="InterPro" id="IPR029045">
    <property type="entry name" value="ClpP/crotonase-like_dom_sf"/>
</dbReference>
<dbReference type="PANTHER" id="PTHR32060">
    <property type="entry name" value="TAIL-SPECIFIC PROTEASE"/>
    <property type="match status" value="1"/>
</dbReference>
<dbReference type="SUPFAM" id="SSF52096">
    <property type="entry name" value="ClpP/crotonase"/>
    <property type="match status" value="1"/>
</dbReference>
<evidence type="ECO:0000259" key="2">
    <source>
        <dbReference type="SMART" id="SM00245"/>
    </source>
</evidence>
<protein>
    <submittedName>
        <fullName evidence="3">S41 family peptidase</fullName>
    </submittedName>
</protein>
<dbReference type="SUPFAM" id="SSF50156">
    <property type="entry name" value="PDZ domain-like"/>
    <property type="match status" value="1"/>
</dbReference>
<dbReference type="Pfam" id="PF00595">
    <property type="entry name" value="PDZ"/>
    <property type="match status" value="1"/>
</dbReference>
<dbReference type="Gene3D" id="2.30.42.10">
    <property type="match status" value="1"/>
</dbReference>
<feature type="chain" id="PRO_5045137579" evidence="1">
    <location>
        <begin position="19"/>
        <end position="583"/>
    </location>
</feature>
<dbReference type="SMART" id="SM00245">
    <property type="entry name" value="TSPc"/>
    <property type="match status" value="1"/>
</dbReference>
<evidence type="ECO:0000313" key="4">
    <source>
        <dbReference type="Proteomes" id="UP001336835"/>
    </source>
</evidence>
<dbReference type="InterPro" id="IPR005151">
    <property type="entry name" value="Tail-specific_protease"/>
</dbReference>
<gene>
    <name evidence="3" type="ORF">VRU48_00330</name>
</gene>
<proteinExistence type="predicted"/>
<sequence>MKKQLLIFFTVLSLMAKAQTSSQQAKNIQKFIQVWGLIKYKSPQGIAGSFDADKVFLTNMASISQADEASCNEQLLALLKENTAGVVKPDPVADKSLYLNQNLDNRWIKAYPKNLQWALQRLIDYRNASGKHHYISTTGKNDGLVPNEAAYADYDFKNEAMNLLALAKAWAVIEYLFPYKYVIGKNWQAVLVESIPMFRAVDSRMTYEKAVLTLENAINDTHAAGILNQLKTMPQIFKLVYYPPFDYEVSQWKIVVKDMLNDSLAQVSALKKGDQILAINGISSEQWLKAHSALLPASNDAIKQRHLSTDYKGRAFAFADLPAKTLAVKVRRGNSLLNLQLEMLERRNSKQVELINTYFRAKYNAEQAWKGYEELDGQIALIRAGRFYERSLPQDEEAEITFSKQLKSKKAIIFDMREYPQAPGLFYYYLPKALGKPAFNFGRYYRSALQNPGAFVSEEAVETFMSKDIKPIGDLYSGQIIILTSQNTQSMAEWFSMMLRQFNKNTVVIGSQTAGADGDEKQLNLPGGYQFVFTGNGIFYPNGKETQRIGIIPDIEFKPTATEIASGTDAQLQKALNYINKIK</sequence>
<dbReference type="PANTHER" id="PTHR32060:SF30">
    <property type="entry name" value="CARBOXY-TERMINAL PROCESSING PROTEASE CTPA"/>
    <property type="match status" value="1"/>
</dbReference>
<accession>A0ABU7I241</accession>
<keyword evidence="1" id="KW-0732">Signal</keyword>
<dbReference type="InterPro" id="IPR036034">
    <property type="entry name" value="PDZ_sf"/>
</dbReference>
<dbReference type="Pfam" id="PF03572">
    <property type="entry name" value="Peptidase_S41"/>
    <property type="match status" value="1"/>
</dbReference>